<evidence type="ECO:0000259" key="6">
    <source>
        <dbReference type="Pfam" id="PF01676"/>
    </source>
</evidence>
<dbReference type="EMBL" id="PNBA02000013">
    <property type="protein sequence ID" value="KAG6403912.1"/>
    <property type="molecule type" value="Genomic_DNA"/>
</dbReference>
<keyword evidence="8" id="KW-1185">Reference proteome</keyword>
<name>A0A8X8X015_SALSN</name>
<feature type="repeat" description="PPR" evidence="5">
    <location>
        <begin position="12"/>
        <end position="46"/>
    </location>
</feature>
<evidence type="ECO:0000313" key="8">
    <source>
        <dbReference type="Proteomes" id="UP000298416"/>
    </source>
</evidence>
<dbReference type="InterPro" id="IPR005995">
    <property type="entry name" value="Pgm_bpd_ind"/>
</dbReference>
<dbReference type="Pfam" id="PF13041">
    <property type="entry name" value="PPR_2"/>
    <property type="match status" value="1"/>
</dbReference>
<evidence type="ECO:0000256" key="2">
    <source>
        <dbReference type="ARBA" id="ARBA00011245"/>
    </source>
</evidence>
<reference evidence="7" key="2">
    <citation type="submission" date="2020-08" db="EMBL/GenBank/DDBJ databases">
        <title>Plant Genome Project.</title>
        <authorList>
            <person name="Zhang R.-G."/>
        </authorList>
    </citation>
    <scope>NUCLEOTIDE SEQUENCE</scope>
    <source>
        <strain evidence="7">Huo1</strain>
        <tissue evidence="7">Leaf</tissue>
    </source>
</reference>
<feature type="domain" description="Metalloenzyme" evidence="6">
    <location>
        <begin position="115"/>
        <end position="257"/>
    </location>
</feature>
<keyword evidence="3" id="KW-0963">Cytoplasm</keyword>
<evidence type="ECO:0000256" key="3">
    <source>
        <dbReference type="ARBA" id="ARBA00022490"/>
    </source>
</evidence>
<dbReference type="InterPro" id="IPR002885">
    <property type="entry name" value="PPR_rpt"/>
</dbReference>
<reference evidence="7" key="1">
    <citation type="submission" date="2018-01" db="EMBL/GenBank/DDBJ databases">
        <authorList>
            <person name="Mao J.F."/>
        </authorList>
    </citation>
    <scope>NUCLEOTIDE SEQUENCE</scope>
    <source>
        <strain evidence="7">Huo1</strain>
        <tissue evidence="7">Leaf</tissue>
    </source>
</reference>
<dbReference type="Gene3D" id="3.40.720.10">
    <property type="entry name" value="Alkaline Phosphatase, subunit A"/>
    <property type="match status" value="2"/>
</dbReference>
<dbReference type="PANTHER" id="PTHR31637:SF7">
    <property type="entry name" value="2,3-BISPHOSPHOGLYCERATE-INDEPENDENT PHOSPHOGLYCERATE MUTASE 1"/>
    <property type="match status" value="1"/>
</dbReference>
<comment type="caution">
    <text evidence="7">The sequence shown here is derived from an EMBL/GenBank/DDBJ whole genome shotgun (WGS) entry which is preliminary data.</text>
</comment>
<dbReference type="GO" id="GO:0004619">
    <property type="term" value="F:phosphoglycerate mutase activity"/>
    <property type="evidence" value="ECO:0007669"/>
    <property type="project" value="InterPro"/>
</dbReference>
<dbReference type="GO" id="GO:0030145">
    <property type="term" value="F:manganese ion binding"/>
    <property type="evidence" value="ECO:0007669"/>
    <property type="project" value="TreeGrafter"/>
</dbReference>
<organism evidence="7">
    <name type="scientific">Salvia splendens</name>
    <name type="common">Scarlet sage</name>
    <dbReference type="NCBI Taxonomy" id="180675"/>
    <lineage>
        <taxon>Eukaryota</taxon>
        <taxon>Viridiplantae</taxon>
        <taxon>Streptophyta</taxon>
        <taxon>Embryophyta</taxon>
        <taxon>Tracheophyta</taxon>
        <taxon>Spermatophyta</taxon>
        <taxon>Magnoliopsida</taxon>
        <taxon>eudicotyledons</taxon>
        <taxon>Gunneridae</taxon>
        <taxon>Pentapetalae</taxon>
        <taxon>asterids</taxon>
        <taxon>lamiids</taxon>
        <taxon>Lamiales</taxon>
        <taxon>Lamiaceae</taxon>
        <taxon>Nepetoideae</taxon>
        <taxon>Mentheae</taxon>
        <taxon>Salviinae</taxon>
        <taxon>Salvia</taxon>
        <taxon>Salvia subgen. Calosphace</taxon>
        <taxon>core Calosphace</taxon>
    </lineage>
</organism>
<proteinExistence type="predicted"/>
<protein>
    <recommendedName>
        <fullName evidence="6">Metalloenzyme domain-containing protein</fullName>
    </recommendedName>
</protein>
<dbReference type="GO" id="GO:0005737">
    <property type="term" value="C:cytoplasm"/>
    <property type="evidence" value="ECO:0007669"/>
    <property type="project" value="UniProtKB-SubCell"/>
</dbReference>
<dbReference type="PROSITE" id="PS51375">
    <property type="entry name" value="PPR"/>
    <property type="match status" value="1"/>
</dbReference>
<dbReference type="Gene3D" id="1.25.40.10">
    <property type="entry name" value="Tetratricopeptide repeat domain"/>
    <property type="match status" value="1"/>
</dbReference>
<feature type="domain" description="Metalloenzyme" evidence="6">
    <location>
        <begin position="272"/>
        <end position="354"/>
    </location>
</feature>
<dbReference type="PANTHER" id="PTHR31637">
    <property type="entry name" value="2,3-BISPHOSPHOGLYCERATE-INDEPENDENT PHOSPHOGLYCERATE MUTASE"/>
    <property type="match status" value="1"/>
</dbReference>
<dbReference type="Pfam" id="PF01676">
    <property type="entry name" value="Metalloenzyme"/>
    <property type="match status" value="2"/>
</dbReference>
<dbReference type="AlphaFoldDB" id="A0A8X8X015"/>
<dbReference type="InterPro" id="IPR017850">
    <property type="entry name" value="Alkaline_phosphatase_core_sf"/>
</dbReference>
<evidence type="ECO:0000256" key="4">
    <source>
        <dbReference type="ARBA" id="ARBA00022737"/>
    </source>
</evidence>
<evidence type="ECO:0000256" key="5">
    <source>
        <dbReference type="PROSITE-ProRule" id="PRU00708"/>
    </source>
</evidence>
<dbReference type="SUPFAM" id="SSF53649">
    <property type="entry name" value="Alkaline phosphatase-like"/>
    <property type="match status" value="1"/>
</dbReference>
<comment type="subunit">
    <text evidence="2">Monomer.</text>
</comment>
<evidence type="ECO:0000256" key="1">
    <source>
        <dbReference type="ARBA" id="ARBA00004496"/>
    </source>
</evidence>
<keyword evidence="4" id="KW-0677">Repeat</keyword>
<gene>
    <name evidence="7" type="ORF">SASPL_136146</name>
</gene>
<sequence>MWQMEHEGIKLDVVSLTSLIQYCCIVGKITDCIRLVESMVINGPRPNTLTVNTLLIGLCKNQLLGLAETFFNYFKQIGVSADTTTYNVLIRAFIHEGNDLMVGELSREMSSHKLRQDLGTYGCFVNDLCRRGERWDAQVLGEAPHKFKSAVEAVKKLREIPDIGDQLLMVMLLVRYPKIHYAGMLQFDGELPNKYLVSPPEMDRTSGEYLVHNGIRTFACSETLKFGHVTFFWNGNCSGYLNEKMEEYVEIGSDSGNLTMSSSLPFPAPHKRKNVDATIVACKAADQAVKMILDAIEQVGGIYVVTADHGNAEDMVPVAIDHPGLAPGVRFHANVPTGRLANVAATVMNLHGFKAPSDYETTLIEVVS</sequence>
<dbReference type="Proteomes" id="UP000298416">
    <property type="component" value="Unassembled WGS sequence"/>
</dbReference>
<dbReference type="InterPro" id="IPR011990">
    <property type="entry name" value="TPR-like_helical_dom_sf"/>
</dbReference>
<dbReference type="InterPro" id="IPR006124">
    <property type="entry name" value="Metalloenzyme"/>
</dbReference>
<dbReference type="GO" id="GO:0006007">
    <property type="term" value="P:glucose catabolic process"/>
    <property type="evidence" value="ECO:0007669"/>
    <property type="project" value="InterPro"/>
</dbReference>
<evidence type="ECO:0000313" key="7">
    <source>
        <dbReference type="EMBL" id="KAG6403912.1"/>
    </source>
</evidence>
<comment type="subcellular location">
    <subcellularLocation>
        <location evidence="1">Cytoplasm</location>
    </subcellularLocation>
</comment>
<accession>A0A8X8X015</accession>